<keyword evidence="3" id="KW-1185">Reference proteome</keyword>
<dbReference type="Proteomes" id="UP000285120">
    <property type="component" value="Unassembled WGS sequence"/>
</dbReference>
<sequence length="60" mass="6733">MKNNRFEAIYKQGAIEQFKVIRDNETGVLYLLNGNATGGGLTVMVDQEGNPLIDEDFQKQ</sequence>
<dbReference type="EMBL" id="RAPK01000011">
    <property type="protein sequence ID" value="RKD69658.1"/>
    <property type="molecule type" value="Genomic_DNA"/>
</dbReference>
<comment type="caution">
    <text evidence="2">The sequence shown here is derived from an EMBL/GenBank/DDBJ whole genome shotgun (WGS) entry which is preliminary data.</text>
</comment>
<accession>A0A419UWY5</accession>
<dbReference type="InterPro" id="IPR045515">
    <property type="entry name" value="DUF6440"/>
</dbReference>
<organism evidence="2 3">
    <name type="scientific">Sinobaca qinghaiensis</name>
    <dbReference type="NCBI Taxonomy" id="342944"/>
    <lineage>
        <taxon>Bacteria</taxon>
        <taxon>Bacillati</taxon>
        <taxon>Bacillota</taxon>
        <taxon>Bacilli</taxon>
        <taxon>Bacillales</taxon>
        <taxon>Sporolactobacillaceae</taxon>
        <taxon>Sinobaca</taxon>
    </lineage>
</organism>
<dbReference type="AlphaFoldDB" id="A0A419UWY5"/>
<gene>
    <name evidence="2" type="ORF">ATL39_3084</name>
</gene>
<proteinExistence type="predicted"/>
<evidence type="ECO:0000313" key="2">
    <source>
        <dbReference type="EMBL" id="RKD69658.1"/>
    </source>
</evidence>
<evidence type="ECO:0000259" key="1">
    <source>
        <dbReference type="Pfam" id="PF20037"/>
    </source>
</evidence>
<reference evidence="2 3" key="1">
    <citation type="submission" date="2018-09" db="EMBL/GenBank/DDBJ databases">
        <title>Genomic Encyclopedia of Archaeal and Bacterial Type Strains, Phase II (KMG-II): from individual species to whole genera.</title>
        <authorList>
            <person name="Goeker M."/>
        </authorList>
    </citation>
    <scope>NUCLEOTIDE SEQUENCE [LARGE SCALE GENOMIC DNA]</scope>
    <source>
        <strain evidence="2 3">DSM 17008</strain>
    </source>
</reference>
<protein>
    <recommendedName>
        <fullName evidence="1">DUF6440 domain-containing protein</fullName>
    </recommendedName>
</protein>
<feature type="domain" description="DUF6440" evidence="1">
    <location>
        <begin position="5"/>
        <end position="54"/>
    </location>
</feature>
<dbReference type="RefSeq" id="WP_120194218.1">
    <property type="nucleotide sequence ID" value="NZ_RAPK01000011.1"/>
</dbReference>
<evidence type="ECO:0000313" key="3">
    <source>
        <dbReference type="Proteomes" id="UP000285120"/>
    </source>
</evidence>
<name>A0A419UWY5_9BACL</name>
<dbReference type="Pfam" id="PF20037">
    <property type="entry name" value="DUF6440"/>
    <property type="match status" value="1"/>
</dbReference>